<dbReference type="AlphaFoldDB" id="A0AA52EJV5"/>
<dbReference type="Gene3D" id="3.30.450.20">
    <property type="entry name" value="PAS domain"/>
    <property type="match status" value="1"/>
</dbReference>
<dbReference type="Gene3D" id="1.10.10.60">
    <property type="entry name" value="Homeodomain-like"/>
    <property type="match status" value="1"/>
</dbReference>
<sequence>MTDEKIALDQAIKSYPIEQIFDCLSDTVFFIKDRRGRYAVSNNTLALRCGLNDKSLLIGKTPSELMGKAFGKRYEAQDNALLRKGVAVVDQLELHLFANQTAGWCITNKKPLLDKDGKVIGIVGISQDLKQPDLSHSEMKKLTGVIEFVQDNLSLPPTVESLTKVANLSRFQLDLRMQRIFGLTAGQWILKQRIEEARKLLMYSAHSLVDVAMQVGYSDQSTFTRQFRKTTGMTPLKFRRSSL</sequence>
<accession>A0AA52EJV5</accession>
<dbReference type="PANTHER" id="PTHR46796">
    <property type="entry name" value="HTH-TYPE TRANSCRIPTIONAL ACTIVATOR RHAS-RELATED"/>
    <property type="match status" value="1"/>
</dbReference>
<dbReference type="Proteomes" id="UP001268683">
    <property type="component" value="Chromosome"/>
</dbReference>
<dbReference type="RefSeq" id="WP_310799717.1">
    <property type="nucleotide sequence ID" value="NZ_CP123872.1"/>
</dbReference>
<evidence type="ECO:0000313" key="6">
    <source>
        <dbReference type="Proteomes" id="UP001268683"/>
    </source>
</evidence>
<dbReference type="PRINTS" id="PR00032">
    <property type="entry name" value="HTHARAC"/>
</dbReference>
<keyword evidence="6" id="KW-1185">Reference proteome</keyword>
<dbReference type="GO" id="GO:0043565">
    <property type="term" value="F:sequence-specific DNA binding"/>
    <property type="evidence" value="ECO:0007669"/>
    <property type="project" value="InterPro"/>
</dbReference>
<evidence type="ECO:0000256" key="1">
    <source>
        <dbReference type="ARBA" id="ARBA00023015"/>
    </source>
</evidence>
<feature type="domain" description="HTH araC/xylS-type" evidence="4">
    <location>
        <begin position="143"/>
        <end position="241"/>
    </location>
</feature>
<evidence type="ECO:0000256" key="3">
    <source>
        <dbReference type="ARBA" id="ARBA00023163"/>
    </source>
</evidence>
<dbReference type="SUPFAM" id="SSF46689">
    <property type="entry name" value="Homeodomain-like"/>
    <property type="match status" value="1"/>
</dbReference>
<organism evidence="5 6">
    <name type="scientific">Temperatibacter marinus</name>
    <dbReference type="NCBI Taxonomy" id="1456591"/>
    <lineage>
        <taxon>Bacteria</taxon>
        <taxon>Pseudomonadati</taxon>
        <taxon>Pseudomonadota</taxon>
        <taxon>Alphaproteobacteria</taxon>
        <taxon>Kordiimonadales</taxon>
        <taxon>Temperatibacteraceae</taxon>
        <taxon>Temperatibacter</taxon>
    </lineage>
</organism>
<evidence type="ECO:0000256" key="2">
    <source>
        <dbReference type="ARBA" id="ARBA00023125"/>
    </source>
</evidence>
<name>A0AA52EJV5_9PROT</name>
<dbReference type="Pfam" id="PF08448">
    <property type="entry name" value="PAS_4"/>
    <property type="match status" value="1"/>
</dbReference>
<keyword evidence="3" id="KW-0804">Transcription</keyword>
<dbReference type="InterPro" id="IPR050204">
    <property type="entry name" value="AraC_XylS_family_regulators"/>
</dbReference>
<reference evidence="5" key="1">
    <citation type="submission" date="2023-04" db="EMBL/GenBank/DDBJ databases">
        <title>Complete genome sequence of Temperatibacter marinus.</title>
        <authorList>
            <person name="Rong J.-C."/>
            <person name="Yi M.-L."/>
            <person name="Zhao Q."/>
        </authorList>
    </citation>
    <scope>NUCLEOTIDE SEQUENCE</scope>
    <source>
        <strain evidence="5">NBRC 110045</strain>
    </source>
</reference>
<protein>
    <submittedName>
        <fullName evidence="5">AraC family transcriptional regulator</fullName>
    </submittedName>
</protein>
<keyword evidence="1" id="KW-0805">Transcription regulation</keyword>
<dbReference type="SUPFAM" id="SSF55785">
    <property type="entry name" value="PYP-like sensor domain (PAS domain)"/>
    <property type="match status" value="1"/>
</dbReference>
<dbReference type="EMBL" id="CP123872">
    <property type="protein sequence ID" value="WND03852.1"/>
    <property type="molecule type" value="Genomic_DNA"/>
</dbReference>
<dbReference type="KEGG" id="tmk:QGN29_05635"/>
<gene>
    <name evidence="5" type="ORF">QGN29_05635</name>
</gene>
<dbReference type="InterPro" id="IPR020449">
    <property type="entry name" value="Tscrpt_reg_AraC-type_HTH"/>
</dbReference>
<dbReference type="InterPro" id="IPR018060">
    <property type="entry name" value="HTH_AraC"/>
</dbReference>
<dbReference type="Pfam" id="PF12833">
    <property type="entry name" value="HTH_18"/>
    <property type="match status" value="1"/>
</dbReference>
<dbReference type="InterPro" id="IPR013656">
    <property type="entry name" value="PAS_4"/>
</dbReference>
<dbReference type="GO" id="GO:0003700">
    <property type="term" value="F:DNA-binding transcription factor activity"/>
    <property type="evidence" value="ECO:0007669"/>
    <property type="project" value="InterPro"/>
</dbReference>
<dbReference type="SMART" id="SM00342">
    <property type="entry name" value="HTH_ARAC"/>
    <property type="match status" value="1"/>
</dbReference>
<proteinExistence type="predicted"/>
<dbReference type="InterPro" id="IPR009057">
    <property type="entry name" value="Homeodomain-like_sf"/>
</dbReference>
<dbReference type="PROSITE" id="PS01124">
    <property type="entry name" value="HTH_ARAC_FAMILY_2"/>
    <property type="match status" value="1"/>
</dbReference>
<dbReference type="InterPro" id="IPR035965">
    <property type="entry name" value="PAS-like_dom_sf"/>
</dbReference>
<keyword evidence="2" id="KW-0238">DNA-binding</keyword>
<dbReference type="PROSITE" id="PS00041">
    <property type="entry name" value="HTH_ARAC_FAMILY_1"/>
    <property type="match status" value="1"/>
</dbReference>
<evidence type="ECO:0000259" key="4">
    <source>
        <dbReference type="PROSITE" id="PS01124"/>
    </source>
</evidence>
<evidence type="ECO:0000313" key="5">
    <source>
        <dbReference type="EMBL" id="WND03852.1"/>
    </source>
</evidence>
<dbReference type="InterPro" id="IPR018062">
    <property type="entry name" value="HTH_AraC-typ_CS"/>
</dbReference>
<dbReference type="PANTHER" id="PTHR46796:SF13">
    <property type="entry name" value="HTH-TYPE TRANSCRIPTIONAL ACTIVATOR RHAS"/>
    <property type="match status" value="1"/>
</dbReference>